<dbReference type="Proteomes" id="UP000063991">
    <property type="component" value="Chromosome"/>
</dbReference>
<feature type="domain" description="Porin" evidence="2">
    <location>
        <begin position="18"/>
        <end position="363"/>
    </location>
</feature>
<dbReference type="InterPro" id="IPR033900">
    <property type="entry name" value="Gram_neg_porin_domain"/>
</dbReference>
<organism evidence="3 4">
    <name type="scientific">Alteromonas macleodii</name>
    <name type="common">Pseudoalteromonas macleodii</name>
    <dbReference type="NCBI Taxonomy" id="28108"/>
    <lineage>
        <taxon>Bacteria</taxon>
        <taxon>Pseudomonadati</taxon>
        <taxon>Pseudomonadota</taxon>
        <taxon>Gammaproteobacteria</taxon>
        <taxon>Alteromonadales</taxon>
        <taxon>Alteromonadaceae</taxon>
        <taxon>Alteromonas/Salinimonas group</taxon>
        <taxon>Alteromonas</taxon>
    </lineage>
</organism>
<dbReference type="InterPro" id="IPR023614">
    <property type="entry name" value="Porin_dom_sf"/>
</dbReference>
<sequence length="381" mass="40607">MINFSKNSTSKALFVLTSAGVFASSQALAGVSLESDGGWSTDIYGSVPVFVVYTDNDDAEKGFRVQSGFNPANINFSVSAPEMESGITVSGHFQIDTHLQGSGVQNNGLFESRIANIKVSGDFGTLTFGKDFGVFNSSAIGDLSSQRGVGWLGGGADTANATGGRIGTGYVFANFNPQVKFTSKDYNGLSFKIAMINPEEPQDASVETDSPRLEAQVNYSMPIESGALSVWSGLFQQAVSVTGENAFDYDMQGYDIGANIELAGFGLTLNYTDTTGIGADGLYGGTIEDADVDATQWYVETYYTFGKYTVGASYGEGSQDAREADAESGLAAVGEVDNELSMLFVNYQMSPQFRLIGELQDYSSTVQDDYSAIVVGFQYDF</sequence>
<feature type="signal peptide" evidence="1">
    <location>
        <begin position="1"/>
        <end position="29"/>
    </location>
</feature>
<feature type="chain" id="PRO_5007272668" description="Porin domain-containing protein" evidence="1">
    <location>
        <begin position="30"/>
        <end position="381"/>
    </location>
</feature>
<gene>
    <name evidence="3" type="ORF">AVL55_16290</name>
</gene>
<dbReference type="RefSeq" id="WP_061096428.1">
    <property type="nucleotide sequence ID" value="NZ_CP014323.1"/>
</dbReference>
<evidence type="ECO:0000256" key="1">
    <source>
        <dbReference type="SAM" id="SignalP"/>
    </source>
</evidence>
<protein>
    <recommendedName>
        <fullName evidence="2">Porin domain-containing protein</fullName>
    </recommendedName>
</protein>
<dbReference type="Pfam" id="PF13609">
    <property type="entry name" value="Porin_4"/>
    <property type="match status" value="1"/>
</dbReference>
<evidence type="ECO:0000259" key="2">
    <source>
        <dbReference type="Pfam" id="PF13609"/>
    </source>
</evidence>
<dbReference type="SUPFAM" id="SSF56935">
    <property type="entry name" value="Porins"/>
    <property type="match status" value="1"/>
</dbReference>
<proteinExistence type="predicted"/>
<keyword evidence="1" id="KW-0732">Signal</keyword>
<reference evidence="3 4" key="1">
    <citation type="submission" date="2015-12" db="EMBL/GenBank/DDBJ databases">
        <authorList>
            <person name="Shamseldin A."/>
            <person name="Moawad H."/>
            <person name="Abd El-Rahim W.M."/>
            <person name="Sadowsky M.J."/>
        </authorList>
    </citation>
    <scope>NUCLEOTIDE SEQUENCE [LARGE SCALE GENOMIC DNA]</scope>
    <source>
        <strain evidence="3 4">D7</strain>
    </source>
</reference>
<accession>A0A126Q5A4</accession>
<evidence type="ECO:0000313" key="4">
    <source>
        <dbReference type="Proteomes" id="UP000063991"/>
    </source>
</evidence>
<dbReference type="OrthoDB" id="8735103at2"/>
<evidence type="ECO:0000313" key="3">
    <source>
        <dbReference type="EMBL" id="AMK00478.1"/>
    </source>
</evidence>
<dbReference type="AlphaFoldDB" id="A0A126Q5A4"/>
<name>A0A126Q5A4_ALTMA</name>
<dbReference type="GO" id="GO:0015288">
    <property type="term" value="F:porin activity"/>
    <property type="evidence" value="ECO:0007669"/>
    <property type="project" value="InterPro"/>
</dbReference>
<dbReference type="EMBL" id="CP014323">
    <property type="protein sequence ID" value="AMK00478.1"/>
    <property type="molecule type" value="Genomic_DNA"/>
</dbReference>
<dbReference type="Gene3D" id="2.40.160.10">
    <property type="entry name" value="Porin"/>
    <property type="match status" value="1"/>
</dbReference>
<dbReference type="GO" id="GO:0016020">
    <property type="term" value="C:membrane"/>
    <property type="evidence" value="ECO:0007669"/>
    <property type="project" value="InterPro"/>
</dbReference>